<dbReference type="STRING" id="1314778.A0A5C3P4C3"/>
<dbReference type="InParanoid" id="A0A5C3P4C3"/>
<dbReference type="EMBL" id="ML211325">
    <property type="protein sequence ID" value="TFK84311.1"/>
    <property type="molecule type" value="Genomic_DNA"/>
</dbReference>
<dbReference type="Proteomes" id="UP000308197">
    <property type="component" value="Unassembled WGS sequence"/>
</dbReference>
<sequence>MQLTATPAPPPSASRAPIVATTPTSSESVLRDAPFRDGKEPRSGARPNASDYIDEVRDLLSLATARYSVSIYTINAFPHTAQQREFVVCAWNEVGAAQARPVPWKLSDRMIAAVRVSLIFDLETGTKSRFAEHRFLDTAIVTAFFWNQKTGIGYEYASYFNPMPEPAIAFILTVIHAHLLEWSTGQRVQDQFTETSNSGFYTGFSKDLRRVGVSNETASVNIRRRLFERTFRAGGGLAMTPTVTQVSSSTMAAAVAELAERSGLTDSEGEEEDELETEEQS</sequence>
<feature type="compositionally biased region" description="Acidic residues" evidence="1">
    <location>
        <begin position="267"/>
        <end position="281"/>
    </location>
</feature>
<gene>
    <name evidence="3" type="ORF">K466DRAFT_496806</name>
</gene>
<organism evidence="3 4">
    <name type="scientific">Polyporus arcularius HHB13444</name>
    <dbReference type="NCBI Taxonomy" id="1314778"/>
    <lineage>
        <taxon>Eukaryota</taxon>
        <taxon>Fungi</taxon>
        <taxon>Dikarya</taxon>
        <taxon>Basidiomycota</taxon>
        <taxon>Agaricomycotina</taxon>
        <taxon>Agaricomycetes</taxon>
        <taxon>Polyporales</taxon>
        <taxon>Polyporaceae</taxon>
        <taxon>Polyporus</taxon>
    </lineage>
</organism>
<keyword evidence="4" id="KW-1185">Reference proteome</keyword>
<feature type="region of interest" description="Disordered" evidence="1">
    <location>
        <begin position="1"/>
        <end position="49"/>
    </location>
</feature>
<name>A0A5C3P4C3_9APHY</name>
<evidence type="ECO:0000313" key="3">
    <source>
        <dbReference type="EMBL" id="TFK84311.1"/>
    </source>
</evidence>
<dbReference type="AlphaFoldDB" id="A0A5C3P4C3"/>
<dbReference type="Pfam" id="PF20149">
    <property type="entry name" value="DUF6532"/>
    <property type="match status" value="1"/>
</dbReference>
<feature type="domain" description="DUF6532" evidence="2">
    <location>
        <begin position="124"/>
        <end position="210"/>
    </location>
</feature>
<feature type="region of interest" description="Disordered" evidence="1">
    <location>
        <begin position="260"/>
        <end position="281"/>
    </location>
</feature>
<dbReference type="InterPro" id="IPR045341">
    <property type="entry name" value="DUF6532"/>
</dbReference>
<accession>A0A5C3P4C3</accession>
<evidence type="ECO:0000256" key="1">
    <source>
        <dbReference type="SAM" id="MobiDB-lite"/>
    </source>
</evidence>
<reference evidence="3 4" key="1">
    <citation type="journal article" date="2019" name="Nat. Ecol. Evol.">
        <title>Megaphylogeny resolves global patterns of mushroom evolution.</title>
        <authorList>
            <person name="Varga T."/>
            <person name="Krizsan K."/>
            <person name="Foldi C."/>
            <person name="Dima B."/>
            <person name="Sanchez-Garcia M."/>
            <person name="Sanchez-Ramirez S."/>
            <person name="Szollosi G.J."/>
            <person name="Szarkandi J.G."/>
            <person name="Papp V."/>
            <person name="Albert L."/>
            <person name="Andreopoulos W."/>
            <person name="Angelini C."/>
            <person name="Antonin V."/>
            <person name="Barry K.W."/>
            <person name="Bougher N.L."/>
            <person name="Buchanan P."/>
            <person name="Buyck B."/>
            <person name="Bense V."/>
            <person name="Catcheside P."/>
            <person name="Chovatia M."/>
            <person name="Cooper J."/>
            <person name="Damon W."/>
            <person name="Desjardin D."/>
            <person name="Finy P."/>
            <person name="Geml J."/>
            <person name="Haridas S."/>
            <person name="Hughes K."/>
            <person name="Justo A."/>
            <person name="Karasinski D."/>
            <person name="Kautmanova I."/>
            <person name="Kiss B."/>
            <person name="Kocsube S."/>
            <person name="Kotiranta H."/>
            <person name="LaButti K.M."/>
            <person name="Lechner B.E."/>
            <person name="Liimatainen K."/>
            <person name="Lipzen A."/>
            <person name="Lukacs Z."/>
            <person name="Mihaltcheva S."/>
            <person name="Morgado L.N."/>
            <person name="Niskanen T."/>
            <person name="Noordeloos M.E."/>
            <person name="Ohm R.A."/>
            <person name="Ortiz-Santana B."/>
            <person name="Ovrebo C."/>
            <person name="Racz N."/>
            <person name="Riley R."/>
            <person name="Savchenko A."/>
            <person name="Shiryaev A."/>
            <person name="Soop K."/>
            <person name="Spirin V."/>
            <person name="Szebenyi C."/>
            <person name="Tomsovsky M."/>
            <person name="Tulloss R.E."/>
            <person name="Uehling J."/>
            <person name="Grigoriev I.V."/>
            <person name="Vagvolgyi C."/>
            <person name="Papp T."/>
            <person name="Martin F.M."/>
            <person name="Miettinen O."/>
            <person name="Hibbett D.S."/>
            <person name="Nagy L.G."/>
        </authorList>
    </citation>
    <scope>NUCLEOTIDE SEQUENCE [LARGE SCALE GENOMIC DNA]</scope>
    <source>
        <strain evidence="3 4">HHB13444</strain>
    </source>
</reference>
<protein>
    <recommendedName>
        <fullName evidence="2">DUF6532 domain-containing protein</fullName>
    </recommendedName>
</protein>
<feature type="compositionally biased region" description="Basic and acidic residues" evidence="1">
    <location>
        <begin position="29"/>
        <end position="43"/>
    </location>
</feature>
<proteinExistence type="predicted"/>
<evidence type="ECO:0000259" key="2">
    <source>
        <dbReference type="Pfam" id="PF20149"/>
    </source>
</evidence>
<evidence type="ECO:0000313" key="4">
    <source>
        <dbReference type="Proteomes" id="UP000308197"/>
    </source>
</evidence>